<dbReference type="GO" id="GO:0005840">
    <property type="term" value="C:ribosome"/>
    <property type="evidence" value="ECO:0007669"/>
    <property type="project" value="UniProtKB-KW"/>
</dbReference>
<keyword evidence="7" id="KW-1185">Reference proteome</keyword>
<sequence>MGYYNSGSSSSMLDVVEESRSPLQEEPPPCLLQWKVVQNCSSFLIKRNKPTYSAEPNNLKARNYFRYSRLIHHKTVGVESAADGKGVVVVMKRTSGQQKPATSYLRTNNNKNVRATLSSTRHMIRKNKYRPDLRMAAIRRASAILRSQKPVTVKRKGTPTTESS</sequence>
<keyword evidence="3" id="KW-0687">Ribonucleoprotein</keyword>
<evidence type="ECO:0000256" key="2">
    <source>
        <dbReference type="ARBA" id="ARBA00022980"/>
    </source>
</evidence>
<dbReference type="FunFam" id="3.30.390.110:FF:000002">
    <property type="entry name" value="60S ribosomal protein L28"/>
    <property type="match status" value="1"/>
</dbReference>
<evidence type="ECO:0000259" key="6">
    <source>
        <dbReference type="Pfam" id="PF01778"/>
    </source>
</evidence>
<evidence type="ECO:0000256" key="1">
    <source>
        <dbReference type="ARBA" id="ARBA00007926"/>
    </source>
</evidence>
<name>A0A6J3J413_SAPAP</name>
<accession>A0A6J3J413</accession>
<proteinExistence type="inferred from homology"/>
<dbReference type="GO" id="GO:1990904">
    <property type="term" value="C:ribonucleoprotein complex"/>
    <property type="evidence" value="ECO:0007669"/>
    <property type="project" value="UniProtKB-KW"/>
</dbReference>
<dbReference type="InterPro" id="IPR029004">
    <property type="entry name" value="Ribosomal_eL28/Mak16"/>
</dbReference>
<keyword evidence="2" id="KW-0689">Ribosomal protein</keyword>
<dbReference type="Gene3D" id="3.30.390.110">
    <property type="match status" value="1"/>
</dbReference>
<comment type="similarity">
    <text evidence="1">Belongs to the eukaryotic ribosomal protein eL28 family.</text>
</comment>
<dbReference type="Proteomes" id="UP000504640">
    <property type="component" value="Unplaced"/>
</dbReference>
<dbReference type="GeneID" id="116561458"/>
<evidence type="ECO:0000313" key="7">
    <source>
        <dbReference type="Proteomes" id="UP000504640"/>
    </source>
</evidence>
<dbReference type="InterPro" id="IPR002672">
    <property type="entry name" value="Ribosomal_eL28"/>
</dbReference>
<dbReference type="Pfam" id="PF01778">
    <property type="entry name" value="Ribosomal_L28e"/>
    <property type="match status" value="1"/>
</dbReference>
<gene>
    <name evidence="8" type="primary">LOC116561458</name>
</gene>
<organism evidence="7 8">
    <name type="scientific">Sapajus apella</name>
    <name type="common">Brown-capped capuchin</name>
    <name type="synonym">Cebus apella</name>
    <dbReference type="NCBI Taxonomy" id="9515"/>
    <lineage>
        <taxon>Eukaryota</taxon>
        <taxon>Metazoa</taxon>
        <taxon>Chordata</taxon>
        <taxon>Craniata</taxon>
        <taxon>Vertebrata</taxon>
        <taxon>Euteleostomi</taxon>
        <taxon>Mammalia</taxon>
        <taxon>Eutheria</taxon>
        <taxon>Euarchontoglires</taxon>
        <taxon>Primates</taxon>
        <taxon>Haplorrhini</taxon>
        <taxon>Platyrrhini</taxon>
        <taxon>Cebidae</taxon>
        <taxon>Cebinae</taxon>
        <taxon>Sapajus</taxon>
    </lineage>
</organism>
<dbReference type="AlphaFoldDB" id="A0A6J3J413"/>
<evidence type="ECO:0000313" key="8">
    <source>
        <dbReference type="RefSeq" id="XP_032149130.1"/>
    </source>
</evidence>
<feature type="domain" description="Ribosomal eL28/Mak16" evidence="6">
    <location>
        <begin position="32"/>
        <end position="147"/>
    </location>
</feature>
<protein>
    <recommendedName>
        <fullName evidence="4">Large ribosomal subunit protein eL28</fullName>
    </recommendedName>
    <alternativeName>
        <fullName evidence="5">60S ribosomal protein L28</fullName>
    </alternativeName>
</protein>
<dbReference type="GO" id="GO:0003735">
    <property type="term" value="F:structural constituent of ribosome"/>
    <property type="evidence" value="ECO:0007669"/>
    <property type="project" value="InterPro"/>
</dbReference>
<dbReference type="GO" id="GO:0006412">
    <property type="term" value="P:translation"/>
    <property type="evidence" value="ECO:0007669"/>
    <property type="project" value="InterPro"/>
</dbReference>
<reference evidence="8" key="1">
    <citation type="submission" date="2025-08" db="UniProtKB">
        <authorList>
            <consortium name="RefSeq"/>
        </authorList>
    </citation>
    <scope>IDENTIFICATION</scope>
    <source>
        <tissue evidence="8">Blood</tissue>
    </source>
</reference>
<evidence type="ECO:0000256" key="5">
    <source>
        <dbReference type="ARBA" id="ARBA00035330"/>
    </source>
</evidence>
<dbReference type="PANTHER" id="PTHR10544">
    <property type="entry name" value="60S RIBOSOMAL PROTEIN L28"/>
    <property type="match status" value="1"/>
</dbReference>
<dbReference type="RefSeq" id="XP_032149130.1">
    <property type="nucleotide sequence ID" value="XM_032293239.1"/>
</dbReference>
<evidence type="ECO:0000256" key="4">
    <source>
        <dbReference type="ARBA" id="ARBA00035223"/>
    </source>
</evidence>
<evidence type="ECO:0000256" key="3">
    <source>
        <dbReference type="ARBA" id="ARBA00023274"/>
    </source>
</evidence>